<evidence type="ECO:0000313" key="3">
    <source>
        <dbReference type="Proteomes" id="UP000008065"/>
    </source>
</evidence>
<gene>
    <name evidence="2" type="ORF">NEUTE1DRAFT_110275</name>
</gene>
<feature type="compositionally biased region" description="Polar residues" evidence="1">
    <location>
        <begin position="132"/>
        <end position="155"/>
    </location>
</feature>
<dbReference type="Proteomes" id="UP000008065">
    <property type="component" value="Unassembled WGS sequence"/>
</dbReference>
<dbReference type="GeneID" id="20822499"/>
<feature type="compositionally biased region" description="Pro residues" evidence="1">
    <location>
        <begin position="161"/>
        <end position="170"/>
    </location>
</feature>
<dbReference type="KEGG" id="nte:NEUTE1DRAFT110275"/>
<dbReference type="AlphaFoldDB" id="F8MJU4"/>
<feature type="region of interest" description="Disordered" evidence="1">
    <location>
        <begin position="106"/>
        <end position="175"/>
    </location>
</feature>
<dbReference type="HOGENOM" id="CLU_1250992_0_0_1"/>
<dbReference type="RefSeq" id="XP_009851192.1">
    <property type="nucleotide sequence ID" value="XM_009852890.1"/>
</dbReference>
<organism evidence="2 3">
    <name type="scientific">Neurospora tetrasperma (strain FGSC 2508 / ATCC MYA-4615 / P0657)</name>
    <dbReference type="NCBI Taxonomy" id="510951"/>
    <lineage>
        <taxon>Eukaryota</taxon>
        <taxon>Fungi</taxon>
        <taxon>Dikarya</taxon>
        <taxon>Ascomycota</taxon>
        <taxon>Pezizomycotina</taxon>
        <taxon>Sordariomycetes</taxon>
        <taxon>Sordariomycetidae</taxon>
        <taxon>Sordariales</taxon>
        <taxon>Sordariaceae</taxon>
        <taxon>Neurospora</taxon>
    </lineage>
</organism>
<evidence type="ECO:0000256" key="1">
    <source>
        <dbReference type="SAM" id="MobiDB-lite"/>
    </source>
</evidence>
<reference evidence="3" key="1">
    <citation type="journal article" date="2011" name="Genetics">
        <title>Massive changes in genome architecture accompany the transition to self-fertility in the filamentous fungus Neurospora tetrasperma.</title>
        <authorList>
            <person name="Ellison C.E."/>
            <person name="Stajich J.E."/>
            <person name="Jacobson D.J."/>
            <person name="Natvig D.O."/>
            <person name="Lapidus A."/>
            <person name="Foster B."/>
            <person name="Aerts A."/>
            <person name="Riley R."/>
            <person name="Lindquist E.A."/>
            <person name="Grigoriev I.V."/>
            <person name="Taylor J.W."/>
        </authorList>
    </citation>
    <scope>NUCLEOTIDE SEQUENCE [LARGE SCALE GENOMIC DNA]</scope>
    <source>
        <strain evidence="3">FGSC 2508 / P0657</strain>
    </source>
</reference>
<name>F8MJU4_NEUT8</name>
<dbReference type="EMBL" id="GL891304">
    <property type="protein sequence ID" value="EGO58131.1"/>
    <property type="molecule type" value="Genomic_DNA"/>
</dbReference>
<dbReference type="VEuPathDB" id="FungiDB:NEUTE1DRAFT_110275"/>
<evidence type="ECO:0000313" key="2">
    <source>
        <dbReference type="EMBL" id="EGO58131.1"/>
    </source>
</evidence>
<sequence length="264" mass="29868">MEAETAAQLWCIFKQCTDWHLQDLQPMIRDNVEHQTLDHWIMGDKDVTQHESYLSLHLGGEIPANTSHRLQAWRQRLQRIQQLPVRKVLRPTATLSYYDGRVCRKEEGASRTHRHPQQTQRNTSAPGRISHISGTHLTLAAQPTSTSTLSATITGNHHRQPPPPPPPPQQTVPKRQTIQTDTYQNPNLFRDICSESSGWIGLDSQVNPSKQKQLFGIRTVVSASLEAPGTRIRSLQCASSKTEILKDTYKLGKVLRSRKTVDIP</sequence>
<accession>F8MJU4</accession>
<proteinExistence type="predicted"/>
<protein>
    <submittedName>
        <fullName evidence="2">Uncharacterized protein</fullName>
    </submittedName>
</protein>
<keyword evidence="3" id="KW-1185">Reference proteome</keyword>